<dbReference type="InterPro" id="IPR045863">
    <property type="entry name" value="CorA_TM1_TM2"/>
</dbReference>
<dbReference type="OrthoDB" id="194358at2759"/>
<dbReference type="RefSeq" id="XP_033528747.1">
    <property type="nucleotide sequence ID" value="XM_033667063.1"/>
</dbReference>
<evidence type="ECO:0008006" key="9">
    <source>
        <dbReference type="Google" id="ProtNLM"/>
    </source>
</evidence>
<organism evidence="7 8">
    <name type="scientific">Dothidotthia symphoricarpi CBS 119687</name>
    <dbReference type="NCBI Taxonomy" id="1392245"/>
    <lineage>
        <taxon>Eukaryota</taxon>
        <taxon>Fungi</taxon>
        <taxon>Dikarya</taxon>
        <taxon>Ascomycota</taxon>
        <taxon>Pezizomycotina</taxon>
        <taxon>Dothideomycetes</taxon>
        <taxon>Pleosporomycetidae</taxon>
        <taxon>Pleosporales</taxon>
        <taxon>Dothidotthiaceae</taxon>
        <taxon>Dothidotthia</taxon>
    </lineage>
</organism>
<dbReference type="SUPFAM" id="SSF144083">
    <property type="entry name" value="Magnesium transport protein CorA, transmembrane region"/>
    <property type="match status" value="1"/>
</dbReference>
<evidence type="ECO:0000313" key="8">
    <source>
        <dbReference type="Proteomes" id="UP000799771"/>
    </source>
</evidence>
<dbReference type="GO" id="GO:0016020">
    <property type="term" value="C:membrane"/>
    <property type="evidence" value="ECO:0007669"/>
    <property type="project" value="UniProtKB-SubCell"/>
</dbReference>
<feature type="transmembrane region" description="Helical" evidence="6">
    <location>
        <begin position="492"/>
        <end position="511"/>
    </location>
</feature>
<gene>
    <name evidence="7" type="ORF">P153DRAFT_362127</name>
</gene>
<dbReference type="InterPro" id="IPR002523">
    <property type="entry name" value="MgTranspt_CorA/ZnTranspt_ZntB"/>
</dbReference>
<evidence type="ECO:0000256" key="2">
    <source>
        <dbReference type="ARBA" id="ARBA00022692"/>
    </source>
</evidence>
<feature type="region of interest" description="Disordered" evidence="5">
    <location>
        <begin position="701"/>
        <end position="757"/>
    </location>
</feature>
<evidence type="ECO:0000256" key="5">
    <source>
        <dbReference type="SAM" id="MobiDB-lite"/>
    </source>
</evidence>
<keyword evidence="2 6" id="KW-0812">Transmembrane</keyword>
<evidence type="ECO:0000256" key="4">
    <source>
        <dbReference type="ARBA" id="ARBA00023136"/>
    </source>
</evidence>
<sequence>MSRSKSDPPRVVVEDTDTDQPPMDPPKHAQTTSTPTSSTSTSTSTHVPAPPIRDRRKRKHISNIEWHLPWTRDSWDHGRVLLIDYVAQSHTTLHRRKIMSQEFSDIHGLRRFYNTSDLSSQAALRVIHVQNAPWATHYLLRKFNIDANDDLVGTAFGRWARYERPQMRGGKPVLGGKTFRAQRDPWRGIGRTAFGCEYLRYYDKGSVGRREDEALKIMELNRYDEDDMPCYGFDVHVQRLSVYVQLNDGTPVLAVDPDIPNPYDEDAYLEYQRLKKQYGNVDADKKQNAYIPKLRSLDNGNTIIIFETSPTGSVKDTLIGARQELESRWRRLTFYLPRENMNDDSTLATECMDFILRDIFKAVAFSWEKFLSICETHVGILEDKIYENPADESRAPELWKNSSLWLKVERLLYIHVDIVKEMRAHLYELANANPTEDEKWLGSVPGELERLPGVWERDVVLPTSALSDLMYKSVGIRDARHSLQLGLSMWRLSWITFIFLPLTFTVGFFGMNVSTFADPMPPIKYWFISSVPILFVVLILWYGVKHTLASQRQSPMRRGVYEALYNDLATSHPSLWTRRGPQSNIVPVGWWGSLKWRLIKSWFNADRLLLTPGYDPAVEEFGALSRVKRALVRRWLPELAVMPAPAVVQQNQQQPSLESVMNTDLGAVGNLLAIATPVAIAEFEPSAAKILQKRMPVERLRSLSPARSEGSGSGKARASSDAGMEGVMVEEKGTSEDEKSGDERPQRLGVPGLANRV</sequence>
<accession>A0A6A6ARB7</accession>
<feature type="region of interest" description="Disordered" evidence="5">
    <location>
        <begin position="1"/>
        <end position="58"/>
    </location>
</feature>
<evidence type="ECO:0000256" key="1">
    <source>
        <dbReference type="ARBA" id="ARBA00004141"/>
    </source>
</evidence>
<proteinExistence type="predicted"/>
<protein>
    <recommendedName>
        <fullName evidence="9">Cora-domain-containing protein</fullName>
    </recommendedName>
</protein>
<reference evidence="7" key="1">
    <citation type="journal article" date="2020" name="Stud. Mycol.">
        <title>101 Dothideomycetes genomes: a test case for predicting lifestyles and emergence of pathogens.</title>
        <authorList>
            <person name="Haridas S."/>
            <person name="Albert R."/>
            <person name="Binder M."/>
            <person name="Bloem J."/>
            <person name="Labutti K."/>
            <person name="Salamov A."/>
            <person name="Andreopoulos B."/>
            <person name="Baker S."/>
            <person name="Barry K."/>
            <person name="Bills G."/>
            <person name="Bluhm B."/>
            <person name="Cannon C."/>
            <person name="Castanera R."/>
            <person name="Culley D."/>
            <person name="Daum C."/>
            <person name="Ezra D."/>
            <person name="Gonzalez J."/>
            <person name="Henrissat B."/>
            <person name="Kuo A."/>
            <person name="Liang C."/>
            <person name="Lipzen A."/>
            <person name="Lutzoni F."/>
            <person name="Magnuson J."/>
            <person name="Mondo S."/>
            <person name="Nolan M."/>
            <person name="Ohm R."/>
            <person name="Pangilinan J."/>
            <person name="Park H.-J."/>
            <person name="Ramirez L."/>
            <person name="Alfaro M."/>
            <person name="Sun H."/>
            <person name="Tritt A."/>
            <person name="Yoshinaga Y."/>
            <person name="Zwiers L.-H."/>
            <person name="Turgeon B."/>
            <person name="Goodwin S."/>
            <person name="Spatafora J."/>
            <person name="Crous P."/>
            <person name="Grigoriev I."/>
        </authorList>
    </citation>
    <scope>NUCLEOTIDE SEQUENCE</scope>
    <source>
        <strain evidence="7">CBS 119687</strain>
    </source>
</reference>
<dbReference type="Proteomes" id="UP000799771">
    <property type="component" value="Unassembled WGS sequence"/>
</dbReference>
<comment type="subcellular location">
    <subcellularLocation>
        <location evidence="1">Membrane</location>
        <topology evidence="1">Multi-pass membrane protein</topology>
    </subcellularLocation>
</comment>
<dbReference type="AlphaFoldDB" id="A0A6A6ARB7"/>
<feature type="compositionally biased region" description="Low complexity" evidence="5">
    <location>
        <begin position="31"/>
        <end position="45"/>
    </location>
</feature>
<evidence type="ECO:0000313" key="7">
    <source>
        <dbReference type="EMBL" id="KAF2134360.1"/>
    </source>
</evidence>
<evidence type="ECO:0000256" key="6">
    <source>
        <dbReference type="SAM" id="Phobius"/>
    </source>
</evidence>
<dbReference type="EMBL" id="ML977497">
    <property type="protein sequence ID" value="KAF2134360.1"/>
    <property type="molecule type" value="Genomic_DNA"/>
</dbReference>
<dbReference type="GeneID" id="54407495"/>
<keyword evidence="8" id="KW-1185">Reference proteome</keyword>
<name>A0A6A6ARB7_9PLEO</name>
<feature type="transmembrane region" description="Helical" evidence="6">
    <location>
        <begin position="523"/>
        <end position="544"/>
    </location>
</feature>
<dbReference type="GO" id="GO:0046873">
    <property type="term" value="F:metal ion transmembrane transporter activity"/>
    <property type="evidence" value="ECO:0007669"/>
    <property type="project" value="InterPro"/>
</dbReference>
<keyword evidence="4 6" id="KW-0472">Membrane</keyword>
<dbReference type="Pfam" id="PF01544">
    <property type="entry name" value="CorA"/>
    <property type="match status" value="1"/>
</dbReference>
<keyword evidence="3 6" id="KW-1133">Transmembrane helix</keyword>
<dbReference type="Gene3D" id="1.20.58.340">
    <property type="entry name" value="Magnesium transport protein CorA, transmembrane region"/>
    <property type="match status" value="1"/>
</dbReference>
<evidence type="ECO:0000256" key="3">
    <source>
        <dbReference type="ARBA" id="ARBA00022989"/>
    </source>
</evidence>
<feature type="compositionally biased region" description="Basic and acidic residues" evidence="5">
    <location>
        <begin position="729"/>
        <end position="746"/>
    </location>
</feature>